<dbReference type="EMBL" id="JACHNC010000001">
    <property type="protein sequence ID" value="MBB4751742.1"/>
    <property type="molecule type" value="Genomic_DNA"/>
</dbReference>
<organism evidence="6 7">
    <name type="scientific">Actinoplanes lobatus</name>
    <dbReference type="NCBI Taxonomy" id="113568"/>
    <lineage>
        <taxon>Bacteria</taxon>
        <taxon>Bacillati</taxon>
        <taxon>Actinomycetota</taxon>
        <taxon>Actinomycetes</taxon>
        <taxon>Micromonosporales</taxon>
        <taxon>Micromonosporaceae</taxon>
        <taxon>Actinoplanes</taxon>
    </lineage>
</organism>
<evidence type="ECO:0000313" key="7">
    <source>
        <dbReference type="Proteomes" id="UP000590511"/>
    </source>
</evidence>
<evidence type="ECO:0000313" key="8">
    <source>
        <dbReference type="Proteomes" id="UP000631312"/>
    </source>
</evidence>
<comment type="caution">
    <text evidence="6">The sequence shown here is derived from an EMBL/GenBank/DDBJ whole genome shotgun (WGS) entry which is preliminary data.</text>
</comment>
<accession>A0A7W7MIN2</accession>
<evidence type="ECO:0000256" key="2">
    <source>
        <dbReference type="ARBA" id="ARBA00022801"/>
    </source>
</evidence>
<reference evidence="5 8" key="2">
    <citation type="submission" date="2021-01" db="EMBL/GenBank/DDBJ databases">
        <title>Whole genome shotgun sequence of Actinoplanes lobatus NBRC 12513.</title>
        <authorList>
            <person name="Komaki H."/>
            <person name="Tamura T."/>
        </authorList>
    </citation>
    <scope>NUCLEOTIDE SEQUENCE [LARGE SCALE GENOMIC DNA]</scope>
    <source>
        <strain evidence="5 8">NBRC 12513</strain>
    </source>
</reference>
<sequence>MPFGVHSEVGKLRKVMVHRPGLEHTRLTPSNAEELLFDDVLWVERAEAEHDAFCEVMRGRGVEVFEVETLLTEALADPAAKQWVGEHILNEREVGITAADRAREWVGGAEPAQVADFLIGGITKADVANPLGLMWESASATTMLLPPLPNFLFQRDPSCWIYDGVTLNPMTKPARKPETMIMETVYRFHPMFTAEKFPIWLGGADEDWGRANVEGGDVQPIGNGAVMIGMGERTTPQAVLWIARSLFRANSARVVLAVLLPKSRSYMHLDTVITMCDRDVVTAFPQVVDGARIWAIRPGDDADDLVVEEADGSLPQVMARVLGIGEMRVIETGGDSFGAEREQWDDGNNVVALEPGVVVGYERNTSTNAALRKAGIEVLPIAGFELGRGRGGSHCMTCPIQRDPAF</sequence>
<comment type="catalytic activity">
    <reaction evidence="3">
        <text>L-arginine + H2O = L-citrulline + NH4(+)</text>
        <dbReference type="Rhea" id="RHEA:19597"/>
        <dbReference type="ChEBI" id="CHEBI:15377"/>
        <dbReference type="ChEBI" id="CHEBI:28938"/>
        <dbReference type="ChEBI" id="CHEBI:32682"/>
        <dbReference type="ChEBI" id="CHEBI:57743"/>
        <dbReference type="EC" id="3.5.3.6"/>
    </reaction>
</comment>
<gene>
    <name evidence="3" type="primary">arcA</name>
    <name evidence="5" type="synonym">arcA_2</name>
    <name evidence="5" type="ORF">Alo02nite_62220</name>
    <name evidence="6" type="ORF">BJ964_005903</name>
</gene>
<keyword evidence="3" id="KW-0963">Cytoplasm</keyword>
<dbReference type="GO" id="GO:0016990">
    <property type="term" value="F:arginine deiminase activity"/>
    <property type="evidence" value="ECO:0007669"/>
    <property type="project" value="UniProtKB-UniRule"/>
</dbReference>
<reference evidence="6 7" key="1">
    <citation type="submission" date="2020-08" db="EMBL/GenBank/DDBJ databases">
        <title>Sequencing the genomes of 1000 actinobacteria strains.</title>
        <authorList>
            <person name="Klenk H.-P."/>
        </authorList>
    </citation>
    <scope>NUCLEOTIDE SEQUENCE [LARGE SCALE GENOMIC DNA]</scope>
    <source>
        <strain evidence="6 7">DSM 43150</strain>
    </source>
</reference>
<dbReference type="PRINTS" id="PR01466">
    <property type="entry name" value="ARGDEIMINASE"/>
</dbReference>
<dbReference type="Proteomes" id="UP000590511">
    <property type="component" value="Unassembled WGS sequence"/>
</dbReference>
<dbReference type="GO" id="GO:0005737">
    <property type="term" value="C:cytoplasm"/>
    <property type="evidence" value="ECO:0007669"/>
    <property type="project" value="UniProtKB-SubCell"/>
</dbReference>
<dbReference type="PANTHER" id="PTHR47271">
    <property type="entry name" value="ARGININE DEIMINASE"/>
    <property type="match status" value="1"/>
</dbReference>
<dbReference type="InterPro" id="IPR003876">
    <property type="entry name" value="Arg_deiminase"/>
</dbReference>
<protein>
    <recommendedName>
        <fullName evidence="3">Arginine deiminase</fullName>
        <shortName evidence="3">ADI</shortName>
        <ecNumber evidence="3">3.5.3.6</ecNumber>
    </recommendedName>
    <alternativeName>
        <fullName evidence="3">Arginine dihydrolase</fullName>
        <shortName evidence="3">AD</shortName>
    </alternativeName>
</protein>
<dbReference type="Proteomes" id="UP000631312">
    <property type="component" value="Unassembled WGS sequence"/>
</dbReference>
<keyword evidence="8" id="KW-1185">Reference proteome</keyword>
<evidence type="ECO:0000256" key="3">
    <source>
        <dbReference type="HAMAP-Rule" id="MF_00242"/>
    </source>
</evidence>
<dbReference type="AlphaFoldDB" id="A0A7W7MIN2"/>
<dbReference type="UniPathway" id="UPA00254">
    <property type="reaction ID" value="UER00364"/>
</dbReference>
<evidence type="ECO:0000256" key="4">
    <source>
        <dbReference type="PIRSR" id="PIRSR006356-1"/>
    </source>
</evidence>
<keyword evidence="2 3" id="KW-0378">Hydrolase</keyword>
<dbReference type="PANTHER" id="PTHR47271:SF2">
    <property type="entry name" value="ARGININE DEIMINASE"/>
    <property type="match status" value="1"/>
</dbReference>
<dbReference type="NCBIfam" id="NF002381">
    <property type="entry name" value="PRK01388.1"/>
    <property type="match status" value="1"/>
</dbReference>
<dbReference type="SUPFAM" id="SSF55909">
    <property type="entry name" value="Pentein"/>
    <property type="match status" value="1"/>
</dbReference>
<proteinExistence type="inferred from homology"/>
<evidence type="ECO:0000313" key="5">
    <source>
        <dbReference type="EMBL" id="GIE43324.1"/>
    </source>
</evidence>
<dbReference type="EMBL" id="BOMP01000105">
    <property type="protein sequence ID" value="GIE43324.1"/>
    <property type="molecule type" value="Genomic_DNA"/>
</dbReference>
<dbReference type="RefSeq" id="WP_188123733.1">
    <property type="nucleotide sequence ID" value="NZ_BOMP01000105.1"/>
</dbReference>
<dbReference type="Pfam" id="PF02274">
    <property type="entry name" value="ADI"/>
    <property type="match status" value="1"/>
</dbReference>
<feature type="active site" description="Amidino-cysteine intermediate" evidence="3 4">
    <location>
        <position position="395"/>
    </location>
</feature>
<dbReference type="PIRSF" id="PIRSF006356">
    <property type="entry name" value="Arg_deiminase"/>
    <property type="match status" value="1"/>
</dbReference>
<dbReference type="HAMAP" id="MF_00242">
    <property type="entry name" value="Arg_deiminase"/>
    <property type="match status" value="1"/>
</dbReference>
<dbReference type="Gene3D" id="3.75.10.10">
    <property type="entry name" value="L-arginine/glycine Amidinotransferase, Chain A"/>
    <property type="match status" value="1"/>
</dbReference>
<dbReference type="GO" id="GO:0019546">
    <property type="term" value="P:L-arginine deiminase pathway"/>
    <property type="evidence" value="ECO:0007669"/>
    <property type="project" value="TreeGrafter"/>
</dbReference>
<comment type="pathway">
    <text evidence="3">Amino-acid degradation; L-arginine degradation via ADI pathway; carbamoyl phosphate from L-arginine: step 1/2.</text>
</comment>
<evidence type="ECO:0000256" key="1">
    <source>
        <dbReference type="ARBA" id="ARBA00010206"/>
    </source>
</evidence>
<name>A0A7W7MIN2_9ACTN</name>
<comment type="subcellular location">
    <subcellularLocation>
        <location evidence="3">Cytoplasm</location>
    </subcellularLocation>
</comment>
<dbReference type="Gene3D" id="1.10.3930.10">
    <property type="entry name" value="Arginine deiminase"/>
    <property type="match status" value="1"/>
</dbReference>
<dbReference type="EC" id="3.5.3.6" evidence="3"/>
<comment type="similarity">
    <text evidence="1 3">Belongs to the arginine deiminase family.</text>
</comment>
<keyword evidence="3" id="KW-0056">Arginine metabolism</keyword>
<evidence type="ECO:0000313" key="6">
    <source>
        <dbReference type="EMBL" id="MBB4751742.1"/>
    </source>
</evidence>